<sequence length="128" mass="13906">MAKTPPLPTSTHYQSMAGELRAPAKPGMPDRLSVQVVIEPKDLCAAMDIFFSVAKAHHIRKPRISVTQSSIERAASPANALMGMQLKFRPDRADGTYSPSHLNNVNQVEPDIRVAQIQAGVLNHGPVD</sequence>
<dbReference type="Proteomes" id="UP000814126">
    <property type="component" value="Unassembled WGS sequence"/>
</dbReference>
<dbReference type="EMBL" id="WJZX01000052">
    <property type="protein sequence ID" value="MCF5656254.1"/>
    <property type="molecule type" value="Genomic_DNA"/>
</dbReference>
<gene>
    <name evidence="1" type="ORF">GIV46_14670</name>
</gene>
<dbReference type="AlphaFoldDB" id="A0AAP2WJQ9"/>
<dbReference type="GeneID" id="45487421"/>
<comment type="caution">
    <text evidence="1">The sequence shown here is derived from an EMBL/GenBank/DDBJ whole genome shotgun (WGS) entry which is preliminary data.</text>
</comment>
<proteinExistence type="predicted"/>
<accession>A0AAP2WJQ9</accession>
<evidence type="ECO:0000313" key="1">
    <source>
        <dbReference type="EMBL" id="MCF5656254.1"/>
    </source>
</evidence>
<name>A0AAP2WJQ9_9PSED</name>
<evidence type="ECO:0000313" key="2">
    <source>
        <dbReference type="Proteomes" id="UP000814126"/>
    </source>
</evidence>
<reference evidence="1" key="1">
    <citation type="submission" date="2019-11" db="EMBL/GenBank/DDBJ databases">
        <title>Epiphytic Pseudomonas syringae from cherry orchards.</title>
        <authorList>
            <person name="Hulin M.T."/>
        </authorList>
    </citation>
    <scope>NUCLEOTIDE SEQUENCE</scope>
    <source>
        <strain evidence="1">PA-2-1F</strain>
    </source>
</reference>
<protein>
    <submittedName>
        <fullName evidence="1">Uncharacterized protein</fullName>
    </submittedName>
</protein>
<organism evidence="1 2">
    <name type="scientific">Pseudomonas poae</name>
    <dbReference type="NCBI Taxonomy" id="200451"/>
    <lineage>
        <taxon>Bacteria</taxon>
        <taxon>Pseudomonadati</taxon>
        <taxon>Pseudomonadota</taxon>
        <taxon>Gammaproteobacteria</taxon>
        <taxon>Pseudomonadales</taxon>
        <taxon>Pseudomonadaceae</taxon>
        <taxon>Pseudomonas</taxon>
    </lineage>
</organism>
<dbReference type="RefSeq" id="WP_015371887.1">
    <property type="nucleotide sequence ID" value="NZ_CP142182.1"/>
</dbReference>